<dbReference type="InParanoid" id="G4TWY0"/>
<sequence>MLSAFNAILYLSQSTEEPLLRCVDIGSRKQTSAASPVNLNLALTFDDETMDSFHRGKAFIRSAVYVEVKGVSALLRDWRLYESQCVEICKLSKPIPLHPLDYVPNLSQTADSIPSDDLRGIL</sequence>
<organism evidence="1 2">
    <name type="scientific">Serendipita indica (strain DSM 11827)</name>
    <name type="common">Root endophyte fungus</name>
    <name type="synonym">Piriformospora indica</name>
    <dbReference type="NCBI Taxonomy" id="1109443"/>
    <lineage>
        <taxon>Eukaryota</taxon>
        <taxon>Fungi</taxon>
        <taxon>Dikarya</taxon>
        <taxon>Basidiomycota</taxon>
        <taxon>Agaricomycotina</taxon>
        <taxon>Agaricomycetes</taxon>
        <taxon>Sebacinales</taxon>
        <taxon>Serendipitaceae</taxon>
        <taxon>Serendipita</taxon>
    </lineage>
</organism>
<dbReference type="Proteomes" id="UP000007148">
    <property type="component" value="Unassembled WGS sequence"/>
</dbReference>
<accession>G4TWY0</accession>
<proteinExistence type="predicted"/>
<dbReference type="HOGENOM" id="CLU_2027641_0_0_1"/>
<keyword evidence="2" id="KW-1185">Reference proteome</keyword>
<reference evidence="1 2" key="1">
    <citation type="journal article" date="2011" name="PLoS Pathog.">
        <title>Endophytic Life Strategies Decoded by Genome and Transcriptome Analyses of the Mutualistic Root Symbiont Piriformospora indica.</title>
        <authorList>
            <person name="Zuccaro A."/>
            <person name="Lahrmann U."/>
            <person name="Guldener U."/>
            <person name="Langen G."/>
            <person name="Pfiffi S."/>
            <person name="Biedenkopf D."/>
            <person name="Wong P."/>
            <person name="Samans B."/>
            <person name="Grimm C."/>
            <person name="Basiewicz M."/>
            <person name="Murat C."/>
            <person name="Martin F."/>
            <person name="Kogel K.H."/>
        </authorList>
    </citation>
    <scope>NUCLEOTIDE SEQUENCE [LARGE SCALE GENOMIC DNA]</scope>
    <source>
        <strain evidence="1 2">DSM 11827</strain>
    </source>
</reference>
<dbReference type="EMBL" id="CAFZ01000529">
    <property type="protein sequence ID" value="CCA75823.1"/>
    <property type="molecule type" value="Genomic_DNA"/>
</dbReference>
<gene>
    <name evidence="1" type="ORF">PIIN_09811</name>
</gene>
<comment type="caution">
    <text evidence="1">The sequence shown here is derived from an EMBL/GenBank/DDBJ whole genome shotgun (WGS) entry which is preliminary data.</text>
</comment>
<protein>
    <submittedName>
        <fullName evidence="1">Uncharacterized protein</fullName>
    </submittedName>
</protein>
<dbReference type="AlphaFoldDB" id="G4TWY0"/>
<name>G4TWY0_SERID</name>
<evidence type="ECO:0000313" key="2">
    <source>
        <dbReference type="Proteomes" id="UP000007148"/>
    </source>
</evidence>
<evidence type="ECO:0000313" key="1">
    <source>
        <dbReference type="EMBL" id="CCA75823.1"/>
    </source>
</evidence>